<gene>
    <name evidence="1" type="primary">csgA_1</name>
    <name evidence="1" type="ORF">TRP8649_00559</name>
</gene>
<dbReference type="RefSeq" id="WP_099244638.1">
    <property type="nucleotide sequence ID" value="NZ_FXXP01000001.1"/>
</dbReference>
<dbReference type="Gene3D" id="3.40.50.720">
    <property type="entry name" value="NAD(P)-binding Rossmann-like Domain"/>
    <property type="match status" value="1"/>
</dbReference>
<dbReference type="EMBL" id="FXXP01000001">
    <property type="protein sequence ID" value="SMX26480.1"/>
    <property type="molecule type" value="Genomic_DNA"/>
</dbReference>
<dbReference type="PANTHER" id="PTHR43544:SF12">
    <property type="entry name" value="NAD(P)-BINDING ROSSMANN-FOLD SUPERFAMILY PROTEIN"/>
    <property type="match status" value="1"/>
</dbReference>
<accession>A0A238J702</accession>
<dbReference type="InterPro" id="IPR051468">
    <property type="entry name" value="Fungal_SecMetab_SDRs"/>
</dbReference>
<evidence type="ECO:0000313" key="2">
    <source>
        <dbReference type="Proteomes" id="UP000225972"/>
    </source>
</evidence>
<name>A0A238J702_9RHOB</name>
<dbReference type="InterPro" id="IPR036291">
    <property type="entry name" value="NAD(P)-bd_dom_sf"/>
</dbReference>
<dbReference type="InterPro" id="IPR002347">
    <property type="entry name" value="SDR_fam"/>
</dbReference>
<evidence type="ECO:0000313" key="1">
    <source>
        <dbReference type="EMBL" id="SMX26480.1"/>
    </source>
</evidence>
<dbReference type="Pfam" id="PF13561">
    <property type="entry name" value="adh_short_C2"/>
    <property type="match status" value="1"/>
</dbReference>
<proteinExistence type="predicted"/>
<dbReference type="Proteomes" id="UP000225972">
    <property type="component" value="Unassembled WGS sequence"/>
</dbReference>
<dbReference type="SUPFAM" id="SSF51735">
    <property type="entry name" value="NAD(P)-binding Rossmann-fold domains"/>
    <property type="match status" value="1"/>
</dbReference>
<dbReference type="GO" id="GO:0005737">
    <property type="term" value="C:cytoplasm"/>
    <property type="evidence" value="ECO:0007669"/>
    <property type="project" value="TreeGrafter"/>
</dbReference>
<dbReference type="OrthoDB" id="9785826at2"/>
<keyword evidence="2" id="KW-1185">Reference proteome</keyword>
<dbReference type="AlphaFoldDB" id="A0A238J702"/>
<dbReference type="GO" id="GO:0016491">
    <property type="term" value="F:oxidoreductase activity"/>
    <property type="evidence" value="ECO:0007669"/>
    <property type="project" value="TreeGrafter"/>
</dbReference>
<sequence>MKHALIIGASGGVGGAIVGQLQAGHWQVSRLSRSGDGLDLTDEISVQDHMDRISGPYDLILIATGALEINGARPEKSLSQISAQAMMDQFALNTVGPALVLRHAKRLLPKERPSIIAALSARVGSIGDNHLGGWTGYRASKAALNQVIRCAAIELARTHKQAACVALHPGTVATKFTERYQTRHPTVTPAQAAQNLLRVITKLTPEQSGRFFDWAGKEIPW</sequence>
<reference evidence="2" key="1">
    <citation type="submission" date="2017-05" db="EMBL/GenBank/DDBJ databases">
        <authorList>
            <person name="Rodrigo-Torres L."/>
            <person name="Arahal R. D."/>
            <person name="Lucena T."/>
        </authorList>
    </citation>
    <scope>NUCLEOTIDE SEQUENCE [LARGE SCALE GENOMIC DNA]</scope>
    <source>
        <strain evidence="2">CECT 8649</strain>
    </source>
</reference>
<protein>
    <submittedName>
        <fullName evidence="1">C-factor</fullName>
    </submittedName>
</protein>
<dbReference type="PRINTS" id="PR00081">
    <property type="entry name" value="GDHRDH"/>
</dbReference>
<dbReference type="PANTHER" id="PTHR43544">
    <property type="entry name" value="SHORT-CHAIN DEHYDROGENASE/REDUCTASE"/>
    <property type="match status" value="1"/>
</dbReference>
<organism evidence="1 2">
    <name type="scientific">Pelagimonas phthalicica</name>
    <dbReference type="NCBI Taxonomy" id="1037362"/>
    <lineage>
        <taxon>Bacteria</taxon>
        <taxon>Pseudomonadati</taxon>
        <taxon>Pseudomonadota</taxon>
        <taxon>Alphaproteobacteria</taxon>
        <taxon>Rhodobacterales</taxon>
        <taxon>Roseobacteraceae</taxon>
        <taxon>Pelagimonas</taxon>
    </lineage>
</organism>